<gene>
    <name evidence="1" type="ORF">NCTC11091_01433</name>
</gene>
<evidence type="ECO:0000313" key="1">
    <source>
        <dbReference type="EMBL" id="STY95636.1"/>
    </source>
</evidence>
<dbReference type="EMBL" id="UGQA01000001">
    <property type="protein sequence ID" value="STY95636.1"/>
    <property type="molecule type" value="Genomic_DNA"/>
</dbReference>
<name>A0A378Q535_9GAMM</name>
<dbReference type="Proteomes" id="UP000255193">
    <property type="component" value="Unassembled WGS sequence"/>
</dbReference>
<dbReference type="InterPro" id="IPR013399">
    <property type="entry name" value="CRISPR-assoc_prot_Csy3"/>
</dbReference>
<evidence type="ECO:0000313" key="2">
    <source>
        <dbReference type="Proteomes" id="UP000255193"/>
    </source>
</evidence>
<proteinExistence type="predicted"/>
<reference evidence="1 2" key="1">
    <citation type="submission" date="2018-06" db="EMBL/GenBank/DDBJ databases">
        <authorList>
            <consortium name="Pathogen Informatics"/>
            <person name="Doyle S."/>
        </authorList>
    </citation>
    <scope>NUCLEOTIDE SEQUENCE [LARGE SCALE GENOMIC DNA]</scope>
    <source>
        <strain evidence="1 2">NCTC11091</strain>
    </source>
</reference>
<organism evidence="1 2">
    <name type="scientific">Faucicola atlantae</name>
    <dbReference type="NCBI Taxonomy" id="34059"/>
    <lineage>
        <taxon>Bacteria</taxon>
        <taxon>Pseudomonadati</taxon>
        <taxon>Pseudomonadota</taxon>
        <taxon>Gammaproteobacteria</taxon>
        <taxon>Moraxellales</taxon>
        <taxon>Moraxellaceae</taxon>
        <taxon>Faucicola</taxon>
    </lineage>
</organism>
<protein>
    <submittedName>
        <fullName evidence="1">CRISPR type I-F/YPEST-associated protein Csy3</fullName>
    </submittedName>
</protein>
<accession>A0A378Q535</accession>
<dbReference type="Pfam" id="PF09615">
    <property type="entry name" value="Cas_Csy3"/>
    <property type="match status" value="1"/>
</dbReference>
<sequence>MAKSPKVKTEAPVPSVLAFSRKIEPSDGLMQAGLWENINDKHAWQNIELHDKRNRATKSQYGVADDEKIQPNIVWGDDASIPHELDTLKVTFTVKFLGNIDKATANNRP</sequence>
<dbReference type="AlphaFoldDB" id="A0A378Q535"/>